<evidence type="ECO:0000313" key="2">
    <source>
        <dbReference type="EMBL" id="KAJ8267787.1"/>
    </source>
</evidence>
<accession>A0A9Q1DDK9</accession>
<keyword evidence="3" id="KW-1185">Reference proteome</keyword>
<dbReference type="AlphaFoldDB" id="A0A9Q1DDK9"/>
<name>A0A9Q1DDK9_CONCO</name>
<organism evidence="2 3">
    <name type="scientific">Conger conger</name>
    <name type="common">Conger eel</name>
    <name type="synonym">Muraena conger</name>
    <dbReference type="NCBI Taxonomy" id="82655"/>
    <lineage>
        <taxon>Eukaryota</taxon>
        <taxon>Metazoa</taxon>
        <taxon>Chordata</taxon>
        <taxon>Craniata</taxon>
        <taxon>Vertebrata</taxon>
        <taxon>Euteleostomi</taxon>
        <taxon>Actinopterygii</taxon>
        <taxon>Neopterygii</taxon>
        <taxon>Teleostei</taxon>
        <taxon>Anguilliformes</taxon>
        <taxon>Congridae</taxon>
        <taxon>Conger</taxon>
    </lineage>
</organism>
<proteinExistence type="predicted"/>
<sequence>MLIHLADGQGEGRTDGGKTHGGRGAGSADEERDGGMGVWCRGLTISGPQSVLFLHPGVSDPSLLCRHSVQQSSQDGCFTPAVQSAME</sequence>
<protein>
    <submittedName>
        <fullName evidence="2">Uncharacterized protein</fullName>
    </submittedName>
</protein>
<gene>
    <name evidence="2" type="ORF">COCON_G00129590</name>
</gene>
<dbReference type="Proteomes" id="UP001152803">
    <property type="component" value="Unassembled WGS sequence"/>
</dbReference>
<evidence type="ECO:0000256" key="1">
    <source>
        <dbReference type="SAM" id="MobiDB-lite"/>
    </source>
</evidence>
<comment type="caution">
    <text evidence="2">The sequence shown here is derived from an EMBL/GenBank/DDBJ whole genome shotgun (WGS) entry which is preliminary data.</text>
</comment>
<dbReference type="EMBL" id="JAFJMO010000009">
    <property type="protein sequence ID" value="KAJ8267787.1"/>
    <property type="molecule type" value="Genomic_DNA"/>
</dbReference>
<evidence type="ECO:0000313" key="3">
    <source>
        <dbReference type="Proteomes" id="UP001152803"/>
    </source>
</evidence>
<reference evidence="2" key="1">
    <citation type="journal article" date="2023" name="Science">
        <title>Genome structures resolve the early diversification of teleost fishes.</title>
        <authorList>
            <person name="Parey E."/>
            <person name="Louis A."/>
            <person name="Montfort J."/>
            <person name="Bouchez O."/>
            <person name="Roques C."/>
            <person name="Iampietro C."/>
            <person name="Lluch J."/>
            <person name="Castinel A."/>
            <person name="Donnadieu C."/>
            <person name="Desvignes T."/>
            <person name="Floi Bucao C."/>
            <person name="Jouanno E."/>
            <person name="Wen M."/>
            <person name="Mejri S."/>
            <person name="Dirks R."/>
            <person name="Jansen H."/>
            <person name="Henkel C."/>
            <person name="Chen W.J."/>
            <person name="Zahm M."/>
            <person name="Cabau C."/>
            <person name="Klopp C."/>
            <person name="Thompson A.W."/>
            <person name="Robinson-Rechavi M."/>
            <person name="Braasch I."/>
            <person name="Lecointre G."/>
            <person name="Bobe J."/>
            <person name="Postlethwait J.H."/>
            <person name="Berthelot C."/>
            <person name="Roest Crollius H."/>
            <person name="Guiguen Y."/>
        </authorList>
    </citation>
    <scope>NUCLEOTIDE SEQUENCE</scope>
    <source>
        <strain evidence="2">Concon-B</strain>
    </source>
</reference>
<feature type="region of interest" description="Disordered" evidence="1">
    <location>
        <begin position="1"/>
        <end position="33"/>
    </location>
</feature>